<organism evidence="2 3">
    <name type="scientific">Salinimicrobium tongyeongense</name>
    <dbReference type="NCBI Taxonomy" id="2809707"/>
    <lineage>
        <taxon>Bacteria</taxon>
        <taxon>Pseudomonadati</taxon>
        <taxon>Bacteroidota</taxon>
        <taxon>Flavobacteriia</taxon>
        <taxon>Flavobacteriales</taxon>
        <taxon>Flavobacteriaceae</taxon>
        <taxon>Salinimicrobium</taxon>
    </lineage>
</organism>
<evidence type="ECO:0000313" key="3">
    <source>
        <dbReference type="Proteomes" id="UP001163981"/>
    </source>
</evidence>
<protein>
    <submittedName>
        <fullName evidence="2">Peptidase S24</fullName>
    </submittedName>
</protein>
<keyword evidence="3" id="KW-1185">Reference proteome</keyword>
<feature type="domain" description="Peptidase S24/S26A/S26B/S26C" evidence="1">
    <location>
        <begin position="23"/>
        <end position="99"/>
    </location>
</feature>
<dbReference type="InterPro" id="IPR036286">
    <property type="entry name" value="LexA/Signal_pep-like_sf"/>
</dbReference>
<reference evidence="2" key="1">
    <citation type="submission" date="2021-02" db="EMBL/GenBank/DDBJ databases">
        <title>Salinimicrobium sp. nov. isolated from seawater in Tongyeong, Republic of Korea.</title>
        <authorList>
            <person name="Lee S.-J."/>
        </authorList>
    </citation>
    <scope>NUCLEOTIDE SEQUENCE</scope>
    <source>
        <strain evidence="2">HN-2-9-2</strain>
    </source>
</reference>
<dbReference type="Proteomes" id="UP001163981">
    <property type="component" value="Chromosome"/>
</dbReference>
<evidence type="ECO:0000259" key="1">
    <source>
        <dbReference type="Pfam" id="PF00717"/>
    </source>
</evidence>
<dbReference type="EMBL" id="CP069620">
    <property type="protein sequence ID" value="UZH55578.1"/>
    <property type="molecule type" value="Genomic_DNA"/>
</dbReference>
<name>A0ABY6NSP5_9FLAO</name>
<gene>
    <name evidence="2" type="ORF">JRG66_01385</name>
</gene>
<sequence length="122" mass="14139">MQRLISEKIRKGKDRHRAEVSKQTGFPSAATHYYEPPIDLNNELVYNQDSTFFVRVEGSNWSKFNIWDKDVLIIDRSMELKPDCMALIVKDGEFDIVQFSGESTQPEFLLWGVVTYVIHAVI</sequence>
<accession>A0ABY6NSP5</accession>
<proteinExistence type="predicted"/>
<dbReference type="InterPro" id="IPR015927">
    <property type="entry name" value="Peptidase_S24_S26A/B/C"/>
</dbReference>
<dbReference type="RefSeq" id="WP_265163959.1">
    <property type="nucleotide sequence ID" value="NZ_CP069620.1"/>
</dbReference>
<dbReference type="Gene3D" id="2.10.109.10">
    <property type="entry name" value="Umud Fragment, subunit A"/>
    <property type="match status" value="1"/>
</dbReference>
<evidence type="ECO:0000313" key="2">
    <source>
        <dbReference type="EMBL" id="UZH55578.1"/>
    </source>
</evidence>
<dbReference type="Pfam" id="PF00717">
    <property type="entry name" value="Peptidase_S24"/>
    <property type="match status" value="1"/>
</dbReference>
<dbReference type="SUPFAM" id="SSF51306">
    <property type="entry name" value="LexA/Signal peptidase"/>
    <property type="match status" value="1"/>
</dbReference>